<feature type="region of interest" description="Disordered" evidence="1">
    <location>
        <begin position="666"/>
        <end position="706"/>
    </location>
</feature>
<feature type="compositionally biased region" description="Basic and acidic residues" evidence="1">
    <location>
        <begin position="823"/>
        <end position="834"/>
    </location>
</feature>
<evidence type="ECO:0000313" key="3">
    <source>
        <dbReference type="Proteomes" id="UP001159363"/>
    </source>
</evidence>
<feature type="region of interest" description="Disordered" evidence="1">
    <location>
        <begin position="811"/>
        <end position="834"/>
    </location>
</feature>
<sequence length="834" mass="93457">MLLHKKFYPGSAAGRILLCLIGERRVKNPLSFLLKPCLLCRWLADITFSQQLAVFRLHDAAHAQGADGDTRQFSGQGVYLATQVRLRAVPNERYRLDLIKVWGQVSLPGKVWGRPAYLPPLRGLGAGVIEGYIGDEGSIPGMITPGQCLKSAAMTGTSSTRQNQATERQQNGSAAYTPSYKHPVFNNNSTDAHYCNVWCFVRHLVQWPALRAHISSSIDVTPLQRTDTSRSQYRPYLGIHFTQRVLPFLHPQWGTPLQNHFFSQWFSHPTALPNQERCESFLPSCVHLAVVPPALPSSGWSRTTGGFSRHLALLQPRPCFKQKFRQSGEPMGVKRGRYRPEPECKGRGKREIPEKTRVKIGSVVACDAPEYALAEIRNNAHVASCLPCRKQDRTANRLRIDNASLMRHQSWLALATILHNLVVSVGSRRLVTVYMTCILFSHISITVMKIVTFSRRLGRIIIMHWFVTAFRSILTNENVFVLGVLDNSFEVPRPVSSLDKFVGSDLTARYSYLLLLQCSGGWLPTATKKRSCHLQVIIQISGYARKLPDPSSAAVEEFLRTVYPIRHKARLQIMARISWGHGGWAVRPLASHHCEPGSIPGRFIPDFHKWESCRTMPLVDGFFSGISLFPRPFIPALLRTHITSPSSALKTTITVISVTPHSHSRSVATEEACGSGRRSSHPGLGCSQRESQSGTQPDDLEDKKTREENNVLWVEKVAYTSNSSNTRQQNVAVPLVNQCLITSTARMPIQWGTFRSTKQPIRLEDRSHSLAQLISQRVRTYAHAKGTTKPFRFCAVIYSVHWLHVVTAQAHESTDGKTTPVERLARRSDETTAL</sequence>
<reference evidence="2 3" key="1">
    <citation type="submission" date="2023-02" db="EMBL/GenBank/DDBJ databases">
        <title>LHISI_Scaffold_Assembly.</title>
        <authorList>
            <person name="Stuart O.P."/>
            <person name="Cleave R."/>
            <person name="Magrath M.J.L."/>
            <person name="Mikheyev A.S."/>
        </authorList>
    </citation>
    <scope>NUCLEOTIDE SEQUENCE [LARGE SCALE GENOMIC DNA]</scope>
    <source>
        <strain evidence="2">Daus_M_001</strain>
        <tissue evidence="2">Leg muscle</tissue>
    </source>
</reference>
<organism evidence="2 3">
    <name type="scientific">Dryococelus australis</name>
    <dbReference type="NCBI Taxonomy" id="614101"/>
    <lineage>
        <taxon>Eukaryota</taxon>
        <taxon>Metazoa</taxon>
        <taxon>Ecdysozoa</taxon>
        <taxon>Arthropoda</taxon>
        <taxon>Hexapoda</taxon>
        <taxon>Insecta</taxon>
        <taxon>Pterygota</taxon>
        <taxon>Neoptera</taxon>
        <taxon>Polyneoptera</taxon>
        <taxon>Phasmatodea</taxon>
        <taxon>Verophasmatodea</taxon>
        <taxon>Anareolatae</taxon>
        <taxon>Phasmatidae</taxon>
        <taxon>Eurycanthinae</taxon>
        <taxon>Dryococelus</taxon>
    </lineage>
</organism>
<accession>A0ABQ9GT48</accession>
<feature type="compositionally biased region" description="Polar residues" evidence="1">
    <location>
        <begin position="154"/>
        <end position="173"/>
    </location>
</feature>
<evidence type="ECO:0000256" key="1">
    <source>
        <dbReference type="SAM" id="MobiDB-lite"/>
    </source>
</evidence>
<gene>
    <name evidence="2" type="ORF">PR048_023085</name>
</gene>
<proteinExistence type="predicted"/>
<dbReference type="EMBL" id="JARBHB010000009">
    <property type="protein sequence ID" value="KAJ8875190.1"/>
    <property type="molecule type" value="Genomic_DNA"/>
</dbReference>
<protein>
    <submittedName>
        <fullName evidence="2">Uncharacterized protein</fullName>
    </submittedName>
</protein>
<dbReference type="Proteomes" id="UP001159363">
    <property type="component" value="Chromosome 8"/>
</dbReference>
<evidence type="ECO:0000313" key="2">
    <source>
        <dbReference type="EMBL" id="KAJ8875190.1"/>
    </source>
</evidence>
<feature type="region of interest" description="Disordered" evidence="1">
    <location>
        <begin position="153"/>
        <end position="173"/>
    </location>
</feature>
<keyword evidence="3" id="KW-1185">Reference proteome</keyword>
<comment type="caution">
    <text evidence="2">The sequence shown here is derived from an EMBL/GenBank/DDBJ whole genome shotgun (WGS) entry which is preliminary data.</text>
</comment>
<name>A0ABQ9GT48_9NEOP</name>